<dbReference type="InterPro" id="IPR002403">
    <property type="entry name" value="Cyt_P450_E_grp-IV"/>
</dbReference>
<dbReference type="InterPro" id="IPR001128">
    <property type="entry name" value="Cyt_P450"/>
</dbReference>
<evidence type="ECO:0000256" key="15">
    <source>
        <dbReference type="RuleBase" id="RU000461"/>
    </source>
</evidence>
<evidence type="ECO:0000256" key="11">
    <source>
        <dbReference type="ARBA" id="ARBA00023004"/>
    </source>
</evidence>
<evidence type="ECO:0000256" key="7">
    <source>
        <dbReference type="ARBA" id="ARBA00022723"/>
    </source>
</evidence>
<name>A0ABD1CK66_CULPP</name>
<evidence type="ECO:0000256" key="10">
    <source>
        <dbReference type="ARBA" id="ARBA00023002"/>
    </source>
</evidence>
<keyword evidence="17" id="KW-1185">Reference proteome</keyword>
<dbReference type="InterPro" id="IPR036396">
    <property type="entry name" value="Cyt_P450_sf"/>
</dbReference>
<protein>
    <recommendedName>
        <fullName evidence="18">Cytochrome P450</fullName>
    </recommendedName>
</protein>
<dbReference type="PRINTS" id="PR00465">
    <property type="entry name" value="EP450IV"/>
</dbReference>
<dbReference type="InterPro" id="IPR050476">
    <property type="entry name" value="Insect_CytP450_Detox"/>
</dbReference>
<evidence type="ECO:0000256" key="5">
    <source>
        <dbReference type="ARBA" id="ARBA00010617"/>
    </source>
</evidence>
<dbReference type="Pfam" id="PF00067">
    <property type="entry name" value="p450"/>
    <property type="match status" value="2"/>
</dbReference>
<keyword evidence="11 14" id="KW-0408">Iron</keyword>
<dbReference type="InterPro" id="IPR017972">
    <property type="entry name" value="Cyt_P450_CS"/>
</dbReference>
<evidence type="ECO:0000256" key="13">
    <source>
        <dbReference type="ARBA" id="ARBA00023136"/>
    </source>
</evidence>
<evidence type="ECO:0000256" key="14">
    <source>
        <dbReference type="PIRSR" id="PIRSR602403-1"/>
    </source>
</evidence>
<dbReference type="PANTHER" id="PTHR24292:SF103">
    <property type="entry name" value="CYTOCHROME P450 6BS1"/>
    <property type="match status" value="1"/>
</dbReference>
<organism evidence="16 17">
    <name type="scientific">Culex pipiens pipiens</name>
    <name type="common">Northern house mosquito</name>
    <dbReference type="NCBI Taxonomy" id="38569"/>
    <lineage>
        <taxon>Eukaryota</taxon>
        <taxon>Metazoa</taxon>
        <taxon>Ecdysozoa</taxon>
        <taxon>Arthropoda</taxon>
        <taxon>Hexapoda</taxon>
        <taxon>Insecta</taxon>
        <taxon>Pterygota</taxon>
        <taxon>Neoptera</taxon>
        <taxon>Endopterygota</taxon>
        <taxon>Diptera</taxon>
        <taxon>Nematocera</taxon>
        <taxon>Culicoidea</taxon>
        <taxon>Culicidae</taxon>
        <taxon>Culicinae</taxon>
        <taxon>Culicini</taxon>
        <taxon>Culex</taxon>
        <taxon>Culex</taxon>
    </lineage>
</organism>
<dbReference type="PROSITE" id="PS00086">
    <property type="entry name" value="CYTOCHROME_P450"/>
    <property type="match status" value="1"/>
</dbReference>
<dbReference type="GO" id="GO:0005789">
    <property type="term" value="C:endoplasmic reticulum membrane"/>
    <property type="evidence" value="ECO:0007669"/>
    <property type="project" value="UniProtKB-SubCell"/>
</dbReference>
<dbReference type="PANTHER" id="PTHR24292">
    <property type="entry name" value="CYTOCHROME P450"/>
    <property type="match status" value="1"/>
</dbReference>
<evidence type="ECO:0000256" key="12">
    <source>
        <dbReference type="ARBA" id="ARBA00023033"/>
    </source>
</evidence>
<evidence type="ECO:0000256" key="1">
    <source>
        <dbReference type="ARBA" id="ARBA00001971"/>
    </source>
</evidence>
<keyword evidence="13" id="KW-0472">Membrane</keyword>
<evidence type="ECO:0000313" key="17">
    <source>
        <dbReference type="Proteomes" id="UP001562425"/>
    </source>
</evidence>
<dbReference type="GO" id="GO:0004497">
    <property type="term" value="F:monooxygenase activity"/>
    <property type="evidence" value="ECO:0007669"/>
    <property type="project" value="UniProtKB-KW"/>
</dbReference>
<evidence type="ECO:0000256" key="2">
    <source>
        <dbReference type="ARBA" id="ARBA00003690"/>
    </source>
</evidence>
<proteinExistence type="inferred from homology"/>
<comment type="subcellular location">
    <subcellularLocation>
        <location evidence="4">Endoplasmic reticulum membrane</location>
        <topology evidence="4">Peripheral membrane protein</topology>
    </subcellularLocation>
    <subcellularLocation>
        <location evidence="3">Microsome membrane</location>
        <topology evidence="3">Peripheral membrane protein</topology>
    </subcellularLocation>
</comment>
<evidence type="ECO:0000256" key="3">
    <source>
        <dbReference type="ARBA" id="ARBA00004174"/>
    </source>
</evidence>
<dbReference type="Proteomes" id="UP001562425">
    <property type="component" value="Unassembled WGS sequence"/>
</dbReference>
<evidence type="ECO:0000256" key="6">
    <source>
        <dbReference type="ARBA" id="ARBA00022617"/>
    </source>
</evidence>
<dbReference type="GO" id="GO:0046872">
    <property type="term" value="F:metal ion binding"/>
    <property type="evidence" value="ECO:0007669"/>
    <property type="project" value="UniProtKB-KW"/>
</dbReference>
<comment type="cofactor">
    <cofactor evidence="1 14">
        <name>heme</name>
        <dbReference type="ChEBI" id="CHEBI:30413"/>
    </cofactor>
</comment>
<evidence type="ECO:0000256" key="8">
    <source>
        <dbReference type="ARBA" id="ARBA00022824"/>
    </source>
</evidence>
<dbReference type="CDD" id="cd11056">
    <property type="entry name" value="CYP6-like"/>
    <property type="match status" value="1"/>
</dbReference>
<keyword evidence="7 14" id="KW-0479">Metal-binding</keyword>
<dbReference type="Gene3D" id="1.10.630.10">
    <property type="entry name" value="Cytochrome P450"/>
    <property type="match status" value="1"/>
</dbReference>
<gene>
    <name evidence="16" type="ORF">pipiens_004299</name>
</gene>
<evidence type="ECO:0000313" key="16">
    <source>
        <dbReference type="EMBL" id="KAL1376788.1"/>
    </source>
</evidence>
<evidence type="ECO:0000256" key="4">
    <source>
        <dbReference type="ARBA" id="ARBA00004406"/>
    </source>
</evidence>
<evidence type="ECO:0000256" key="9">
    <source>
        <dbReference type="ARBA" id="ARBA00022848"/>
    </source>
</evidence>
<comment type="similarity">
    <text evidence="5 15">Belongs to the cytochrome P450 family.</text>
</comment>
<keyword evidence="8" id="KW-0256">Endoplasmic reticulum</keyword>
<keyword evidence="12 15" id="KW-0503">Monooxygenase</keyword>
<keyword evidence="9" id="KW-0492">Microsome</keyword>
<dbReference type="EMBL" id="JBEHCU010011393">
    <property type="protein sequence ID" value="KAL1376788.1"/>
    <property type="molecule type" value="Genomic_DNA"/>
</dbReference>
<dbReference type="SUPFAM" id="SSF48264">
    <property type="entry name" value="Cytochrome P450"/>
    <property type="match status" value="1"/>
</dbReference>
<reference evidence="16 17" key="1">
    <citation type="submission" date="2024-05" db="EMBL/GenBank/DDBJ databases">
        <title>Culex pipiens pipiens assembly and annotation.</title>
        <authorList>
            <person name="Alout H."/>
            <person name="Durand T."/>
        </authorList>
    </citation>
    <scope>NUCLEOTIDE SEQUENCE [LARGE SCALE GENOMIC DNA]</scope>
    <source>
        <strain evidence="16">HA-2024</strain>
        <tissue evidence="16">Whole body</tissue>
    </source>
</reference>
<dbReference type="AlphaFoldDB" id="A0ABD1CK66"/>
<feature type="binding site" description="axial binding residue" evidence="14">
    <location>
        <position position="406"/>
    </location>
    <ligand>
        <name>heme</name>
        <dbReference type="ChEBI" id="CHEBI:30413"/>
    </ligand>
    <ligandPart>
        <name>Fe</name>
        <dbReference type="ChEBI" id="CHEBI:18248"/>
    </ligandPart>
</feature>
<evidence type="ECO:0008006" key="18">
    <source>
        <dbReference type="Google" id="ProtNLM"/>
    </source>
</evidence>
<comment type="caution">
    <text evidence="16">The sequence shown here is derived from an EMBL/GenBank/DDBJ whole genome shotgun (WGS) entry which is preliminary data.</text>
</comment>
<sequence>MLLELTLLGATILLFIKFKLSYWHRQNVPFIKPRFPYGNFKDAGLISTAELAAKQYNAMKDRAPFFGLYFFLQPLVMITDLDLIKTIFIKDFNFFPDRGAYHNARDDPLSAHLFNIEGNKWRSLRARLTPTFTSGKIRLMFPTLKAVGDNFSEYLTKIVGSGADIEVKDTVARFTMDVIGSCAFGIECNTFEEPDSQFRQLGNKLRTKLLNDDVASFFYKLVADTIAYREANSIERNDFMSLLIALKNQGDLTLVEAAAQSLVFFLAGFETSSSNQTYCLYELALNPQWQEKARSCVLHAMEKHGGLTYEAVNDMKYLDQCINETLRLYPSVPLLERKATQDYQVPNSNVIIPNGMKVHIPIYGIQRDEQYYPDPTVFNPDRFHPEKVAKRHPCTFLSFGEGPRNCIGKRFGMLQSRLGLATVLINFWIL</sequence>
<keyword evidence="6 14" id="KW-0349">Heme</keyword>
<keyword evidence="10 15" id="KW-0560">Oxidoreductase</keyword>
<accession>A0ABD1CK66</accession>
<dbReference type="PRINTS" id="PR00385">
    <property type="entry name" value="P450"/>
</dbReference>
<comment type="function">
    <text evidence="2">May be involved in the metabolism of insect hormones and in the breakdown of synthetic insecticides.</text>
</comment>